<keyword evidence="1" id="KW-1133">Transmembrane helix</keyword>
<keyword evidence="3" id="KW-1185">Reference proteome</keyword>
<keyword evidence="1" id="KW-0472">Membrane</keyword>
<dbReference type="Proteomes" id="UP000650628">
    <property type="component" value="Unassembled WGS sequence"/>
</dbReference>
<sequence length="177" mass="19246">MLQSAGISERKSVIWTLDLLGLGVVMPVVLGPYPLCPACRKTNGGLIAVGHRQVHLRAHGKEACVDQGVAGLLASLWAVCDTRSCCENDGGRAYVVPTADSCDVATQLLADLGLHPTVVDGIVYFRMPDSFRLDDVEQVRRRLQRPTGIQTNWRVNDSGVFRRDGSADDSDALDTWI</sequence>
<dbReference type="EMBL" id="BOOO01000049">
    <property type="protein sequence ID" value="GII34344.1"/>
    <property type="molecule type" value="Genomic_DNA"/>
</dbReference>
<evidence type="ECO:0000313" key="2">
    <source>
        <dbReference type="EMBL" id="GII34344.1"/>
    </source>
</evidence>
<gene>
    <name evidence="2" type="ORF">Pmi06nite_77860</name>
</gene>
<name>A0A8J3TXH4_9ACTN</name>
<evidence type="ECO:0000256" key="1">
    <source>
        <dbReference type="SAM" id="Phobius"/>
    </source>
</evidence>
<comment type="caution">
    <text evidence="2">The sequence shown here is derived from an EMBL/GenBank/DDBJ whole genome shotgun (WGS) entry which is preliminary data.</text>
</comment>
<accession>A0A8J3TXH4</accession>
<protein>
    <submittedName>
        <fullName evidence="2">Uncharacterized protein</fullName>
    </submittedName>
</protein>
<proteinExistence type="predicted"/>
<dbReference type="AlphaFoldDB" id="A0A8J3TXH4"/>
<reference evidence="2 3" key="1">
    <citation type="submission" date="2021-01" db="EMBL/GenBank/DDBJ databases">
        <title>Whole genome shotgun sequence of Planotetraspora mira NBRC 15435.</title>
        <authorList>
            <person name="Komaki H."/>
            <person name="Tamura T."/>
        </authorList>
    </citation>
    <scope>NUCLEOTIDE SEQUENCE [LARGE SCALE GENOMIC DNA]</scope>
    <source>
        <strain evidence="2 3">NBRC 15435</strain>
    </source>
</reference>
<feature type="transmembrane region" description="Helical" evidence="1">
    <location>
        <begin position="12"/>
        <end position="33"/>
    </location>
</feature>
<evidence type="ECO:0000313" key="3">
    <source>
        <dbReference type="Proteomes" id="UP000650628"/>
    </source>
</evidence>
<keyword evidence="1" id="KW-0812">Transmembrane</keyword>
<organism evidence="2 3">
    <name type="scientific">Planotetraspora mira</name>
    <dbReference type="NCBI Taxonomy" id="58121"/>
    <lineage>
        <taxon>Bacteria</taxon>
        <taxon>Bacillati</taxon>
        <taxon>Actinomycetota</taxon>
        <taxon>Actinomycetes</taxon>
        <taxon>Streptosporangiales</taxon>
        <taxon>Streptosporangiaceae</taxon>
        <taxon>Planotetraspora</taxon>
    </lineage>
</organism>